<evidence type="ECO:0000313" key="2">
    <source>
        <dbReference type="EMBL" id="KHN87342.1"/>
    </source>
</evidence>
<organism evidence="2 3">
    <name type="scientific">Toxocara canis</name>
    <name type="common">Canine roundworm</name>
    <dbReference type="NCBI Taxonomy" id="6265"/>
    <lineage>
        <taxon>Eukaryota</taxon>
        <taxon>Metazoa</taxon>
        <taxon>Ecdysozoa</taxon>
        <taxon>Nematoda</taxon>
        <taxon>Chromadorea</taxon>
        <taxon>Rhabditida</taxon>
        <taxon>Spirurina</taxon>
        <taxon>Ascaridomorpha</taxon>
        <taxon>Ascaridoidea</taxon>
        <taxon>Toxocaridae</taxon>
        <taxon>Toxocara</taxon>
    </lineage>
</organism>
<gene>
    <name evidence="2" type="ORF">Tcan_00577</name>
</gene>
<dbReference type="EMBL" id="JPKZ01000437">
    <property type="protein sequence ID" value="KHN87342.1"/>
    <property type="molecule type" value="Genomic_DNA"/>
</dbReference>
<evidence type="ECO:0000256" key="1">
    <source>
        <dbReference type="SAM" id="MobiDB-lite"/>
    </source>
</evidence>
<keyword evidence="3" id="KW-1185">Reference proteome</keyword>
<feature type="non-terminal residue" evidence="2">
    <location>
        <position position="1"/>
    </location>
</feature>
<proteinExistence type="predicted"/>
<dbReference type="OrthoDB" id="5878021at2759"/>
<name>A0A0B2W167_TOXCA</name>
<feature type="region of interest" description="Disordered" evidence="1">
    <location>
        <begin position="51"/>
        <end position="120"/>
    </location>
</feature>
<feature type="compositionally biased region" description="Basic and acidic residues" evidence="1">
    <location>
        <begin position="87"/>
        <end position="103"/>
    </location>
</feature>
<protein>
    <submittedName>
        <fullName evidence="2">Uncharacterized protein</fullName>
    </submittedName>
</protein>
<comment type="caution">
    <text evidence="2">The sequence shown here is derived from an EMBL/GenBank/DDBJ whole genome shotgun (WGS) entry which is preliminary data.</text>
</comment>
<dbReference type="AlphaFoldDB" id="A0A0B2W167"/>
<reference evidence="2 3" key="1">
    <citation type="submission" date="2014-11" db="EMBL/GenBank/DDBJ databases">
        <title>Genetic blueprint of the zoonotic pathogen Toxocara canis.</title>
        <authorList>
            <person name="Zhu X.-Q."/>
            <person name="Korhonen P.K."/>
            <person name="Cai H."/>
            <person name="Young N.D."/>
            <person name="Nejsum P."/>
            <person name="von Samson-Himmelstjerna G."/>
            <person name="Boag P.R."/>
            <person name="Tan P."/>
            <person name="Li Q."/>
            <person name="Min J."/>
            <person name="Yang Y."/>
            <person name="Wang X."/>
            <person name="Fang X."/>
            <person name="Hall R.S."/>
            <person name="Hofmann A."/>
            <person name="Sternberg P.W."/>
            <person name="Jex A.R."/>
            <person name="Gasser R.B."/>
        </authorList>
    </citation>
    <scope>NUCLEOTIDE SEQUENCE [LARGE SCALE GENOMIC DNA]</scope>
    <source>
        <strain evidence="2">PN_DK_2014</strain>
    </source>
</reference>
<feature type="compositionally biased region" description="Polar residues" evidence="1">
    <location>
        <begin position="104"/>
        <end position="113"/>
    </location>
</feature>
<sequence length="182" mass="20339">AILLFYVTHVFISDFTIVKHIKKNQCTCSCKCIPDRSNNFQPIASEQIFGQNQRPKEVKAASEESEIAEISSGNGSKEAEAISSSHESIHWDDKATTERDSKESQTTVSYHDGTQSEEKYAVIRATEETPSETIIEENTINTESPGEHNMIKKTESLTTTDFTNFTATEWQTEDSTTTTTTT</sequence>
<dbReference type="Proteomes" id="UP000031036">
    <property type="component" value="Unassembled WGS sequence"/>
</dbReference>
<feature type="non-terminal residue" evidence="2">
    <location>
        <position position="182"/>
    </location>
</feature>
<evidence type="ECO:0000313" key="3">
    <source>
        <dbReference type="Proteomes" id="UP000031036"/>
    </source>
</evidence>
<accession>A0A0B2W167</accession>